<dbReference type="AlphaFoldDB" id="A0A1V4BQV0"/>
<dbReference type="EMBL" id="MVGR01000004">
    <property type="protein sequence ID" value="OPF16816.1"/>
    <property type="molecule type" value="Genomic_DNA"/>
</dbReference>
<name>A0A1V4BQV0_MICAE</name>
<comment type="caution">
    <text evidence="1">The sequence shown here is derived from an EMBL/GenBank/DDBJ whole genome shotgun (WGS) entry which is preliminary data.</text>
</comment>
<evidence type="ECO:0000313" key="2">
    <source>
        <dbReference type="Proteomes" id="UP000189835"/>
    </source>
</evidence>
<organism evidence="1 2">
    <name type="scientific">Microcystis aeruginosa KW</name>
    <dbReference type="NCBI Taxonomy" id="1960155"/>
    <lineage>
        <taxon>Bacteria</taxon>
        <taxon>Bacillati</taxon>
        <taxon>Cyanobacteriota</taxon>
        <taxon>Cyanophyceae</taxon>
        <taxon>Oscillatoriophycideae</taxon>
        <taxon>Chroococcales</taxon>
        <taxon>Microcystaceae</taxon>
        <taxon>Microcystis</taxon>
    </lineage>
</organism>
<reference evidence="1 2" key="1">
    <citation type="submission" date="2017-02" db="EMBL/GenBank/DDBJ databases">
        <title>Genome sequence of Microcystis aeruginosa KW.</title>
        <authorList>
            <person name="Oh H.-M."/>
            <person name="Ahn C.-Y."/>
            <person name="Jeong H."/>
            <person name="Srivastava A."/>
            <person name="Lee H.-G."/>
            <person name="Kang S.-R."/>
        </authorList>
    </citation>
    <scope>NUCLEOTIDE SEQUENCE [LARGE SCALE GENOMIC DNA]</scope>
    <source>
        <strain evidence="1 2">KW</strain>
    </source>
</reference>
<evidence type="ECO:0000313" key="1">
    <source>
        <dbReference type="EMBL" id="OPF16816.1"/>
    </source>
</evidence>
<protein>
    <submittedName>
        <fullName evidence="1">Uncharacterized protein</fullName>
    </submittedName>
</protein>
<accession>A0A1V4BQV0</accession>
<gene>
    <name evidence="1" type="ORF">B1L04_11750</name>
</gene>
<dbReference type="Proteomes" id="UP000189835">
    <property type="component" value="Unassembled WGS sequence"/>
</dbReference>
<proteinExistence type="predicted"/>
<sequence>MTLLGERPPTPIITWVYPDTITSKLSPIVRQFIENLGLKPRRSTTALLLNMSIVYEIYAKM</sequence>